<evidence type="ECO:0000256" key="3">
    <source>
        <dbReference type="ARBA" id="ARBA00023163"/>
    </source>
</evidence>
<gene>
    <name evidence="5" type="ORF">H4281_40055</name>
</gene>
<dbReference type="Gene3D" id="1.10.10.10">
    <property type="entry name" value="Winged helix-like DNA-binding domain superfamily/Winged helix DNA-binding domain"/>
    <property type="match status" value="1"/>
</dbReference>
<accession>A0A7W3ZFT3</accession>
<comment type="caution">
    <text evidence="5">The sequence shown here is derived from an EMBL/GenBank/DDBJ whole genome shotgun (WGS) entry which is preliminary data.</text>
</comment>
<feature type="domain" description="HTH hxlR-type" evidence="4">
    <location>
        <begin position="9"/>
        <end position="108"/>
    </location>
</feature>
<evidence type="ECO:0000313" key="5">
    <source>
        <dbReference type="EMBL" id="MBB1159373.1"/>
    </source>
</evidence>
<keyword evidence="1" id="KW-0805">Transcription regulation</keyword>
<dbReference type="PROSITE" id="PS51118">
    <property type="entry name" value="HTH_HXLR"/>
    <property type="match status" value="1"/>
</dbReference>
<dbReference type="Proteomes" id="UP000526734">
    <property type="component" value="Unassembled WGS sequence"/>
</dbReference>
<dbReference type="PANTHER" id="PTHR33204:SF37">
    <property type="entry name" value="HTH-TYPE TRANSCRIPTIONAL REGULATOR YODB"/>
    <property type="match status" value="1"/>
</dbReference>
<dbReference type="RefSeq" id="WP_182896060.1">
    <property type="nucleotide sequence ID" value="NZ_JACGZW010000019.1"/>
</dbReference>
<sequence>MDRNAEAFCPLFHHAVELIGRRWSGAVLRAMLHGKTRFRDIREAIPGLSDKMLAERLHEFQDEGIVERRVYDETPVRIEYVLTKKGHQLQTAVDALSDWAETWVAEPAPRAD</sequence>
<dbReference type="InterPro" id="IPR036390">
    <property type="entry name" value="WH_DNA-bd_sf"/>
</dbReference>
<keyword evidence="3" id="KW-0804">Transcription</keyword>
<dbReference type="InterPro" id="IPR002577">
    <property type="entry name" value="HTH_HxlR"/>
</dbReference>
<dbReference type="Pfam" id="PF01638">
    <property type="entry name" value="HxlR"/>
    <property type="match status" value="1"/>
</dbReference>
<dbReference type="SUPFAM" id="SSF46785">
    <property type="entry name" value="Winged helix' DNA-binding domain"/>
    <property type="match status" value="1"/>
</dbReference>
<dbReference type="GO" id="GO:0003677">
    <property type="term" value="F:DNA binding"/>
    <property type="evidence" value="ECO:0007669"/>
    <property type="project" value="UniProtKB-KW"/>
</dbReference>
<dbReference type="EMBL" id="JACGZW010000019">
    <property type="protein sequence ID" value="MBB1159373.1"/>
    <property type="molecule type" value="Genomic_DNA"/>
</dbReference>
<dbReference type="InterPro" id="IPR036388">
    <property type="entry name" value="WH-like_DNA-bd_sf"/>
</dbReference>
<reference evidence="5 6" key="1">
    <citation type="submission" date="2020-08" db="EMBL/GenBank/DDBJ databases">
        <title>Amycolatopsis sp. nov. DR6-1 isolated from Dendrobium heterocarpum.</title>
        <authorList>
            <person name="Tedsree N."/>
            <person name="Kuncharoen N."/>
            <person name="Likhitwitayawuid K."/>
            <person name="Tanasupawat S."/>
        </authorList>
    </citation>
    <scope>NUCLEOTIDE SEQUENCE [LARGE SCALE GENOMIC DNA]</scope>
    <source>
        <strain evidence="5 6">DR6-1</strain>
    </source>
</reference>
<evidence type="ECO:0000256" key="1">
    <source>
        <dbReference type="ARBA" id="ARBA00023015"/>
    </source>
</evidence>
<keyword evidence="6" id="KW-1185">Reference proteome</keyword>
<evidence type="ECO:0000313" key="6">
    <source>
        <dbReference type="Proteomes" id="UP000526734"/>
    </source>
</evidence>
<evidence type="ECO:0000256" key="2">
    <source>
        <dbReference type="ARBA" id="ARBA00023125"/>
    </source>
</evidence>
<dbReference type="PANTHER" id="PTHR33204">
    <property type="entry name" value="TRANSCRIPTIONAL REGULATOR, MARR FAMILY"/>
    <property type="match status" value="1"/>
</dbReference>
<evidence type="ECO:0000259" key="4">
    <source>
        <dbReference type="PROSITE" id="PS51118"/>
    </source>
</evidence>
<protein>
    <submittedName>
        <fullName evidence="5">Helix-turn-helix transcriptional regulator</fullName>
    </submittedName>
</protein>
<dbReference type="AlphaFoldDB" id="A0A7W3ZFT3"/>
<keyword evidence="2" id="KW-0238">DNA-binding</keyword>
<proteinExistence type="predicted"/>
<name>A0A7W3ZFT3_9PSEU</name>
<organism evidence="5 6">
    <name type="scientific">Amycolatopsis dendrobii</name>
    <dbReference type="NCBI Taxonomy" id="2760662"/>
    <lineage>
        <taxon>Bacteria</taxon>
        <taxon>Bacillati</taxon>
        <taxon>Actinomycetota</taxon>
        <taxon>Actinomycetes</taxon>
        <taxon>Pseudonocardiales</taxon>
        <taxon>Pseudonocardiaceae</taxon>
        <taxon>Amycolatopsis</taxon>
    </lineage>
</organism>